<proteinExistence type="inferred from homology"/>
<evidence type="ECO:0000256" key="2">
    <source>
        <dbReference type="ARBA" id="ARBA00006040"/>
    </source>
</evidence>
<dbReference type="InterPro" id="IPR001567">
    <property type="entry name" value="Pept_M3A_M3B_dom"/>
</dbReference>
<dbReference type="InterPro" id="IPR033851">
    <property type="entry name" value="M3A_MIP"/>
</dbReference>
<keyword evidence="7" id="KW-0809">Transit peptide</keyword>
<keyword evidence="6 10" id="KW-0862">Zinc</keyword>
<dbReference type="EMBL" id="QKKF02002576">
    <property type="protein sequence ID" value="RZF48341.1"/>
    <property type="molecule type" value="Genomic_DNA"/>
</dbReference>
<dbReference type="SUPFAM" id="SSF55486">
    <property type="entry name" value="Metalloproteases ('zincins'), catalytic domain"/>
    <property type="match status" value="1"/>
</dbReference>
<reference evidence="12 13" key="1">
    <citation type="journal article" date="2017" name="Gigascience">
        <title>Genome sequence of the small brown planthopper, Laodelphax striatellus.</title>
        <authorList>
            <person name="Zhu J."/>
            <person name="Jiang F."/>
            <person name="Wang X."/>
            <person name="Yang P."/>
            <person name="Bao Y."/>
            <person name="Zhao W."/>
            <person name="Wang W."/>
            <person name="Lu H."/>
            <person name="Wang Q."/>
            <person name="Cui N."/>
            <person name="Li J."/>
            <person name="Chen X."/>
            <person name="Luo L."/>
            <person name="Yu J."/>
            <person name="Kang L."/>
            <person name="Cui F."/>
        </authorList>
    </citation>
    <scope>NUCLEOTIDE SEQUENCE [LARGE SCALE GENOMIC DNA]</scope>
    <source>
        <strain evidence="12">Lst14</strain>
    </source>
</reference>
<evidence type="ECO:0000256" key="7">
    <source>
        <dbReference type="ARBA" id="ARBA00022946"/>
    </source>
</evidence>
<comment type="cofactor">
    <cofactor evidence="10">
        <name>Zn(2+)</name>
        <dbReference type="ChEBI" id="CHEBI:29105"/>
    </cofactor>
    <text evidence="10">Binds 1 zinc ion.</text>
</comment>
<dbReference type="AlphaFoldDB" id="A0A482XTZ4"/>
<dbReference type="GO" id="GO:0006518">
    <property type="term" value="P:peptide metabolic process"/>
    <property type="evidence" value="ECO:0007669"/>
    <property type="project" value="TreeGrafter"/>
</dbReference>
<evidence type="ECO:0000256" key="5">
    <source>
        <dbReference type="ARBA" id="ARBA00022801"/>
    </source>
</evidence>
<evidence type="ECO:0000256" key="6">
    <source>
        <dbReference type="ARBA" id="ARBA00022833"/>
    </source>
</evidence>
<evidence type="ECO:0000313" key="13">
    <source>
        <dbReference type="Proteomes" id="UP000291343"/>
    </source>
</evidence>
<dbReference type="GO" id="GO:0046872">
    <property type="term" value="F:metal ion binding"/>
    <property type="evidence" value="ECO:0007669"/>
    <property type="project" value="UniProtKB-UniRule"/>
</dbReference>
<dbReference type="FunFam" id="3.40.390.10:FF:000013">
    <property type="entry name" value="Mitochondrial intermediate peptidase"/>
    <property type="match status" value="1"/>
</dbReference>
<comment type="similarity">
    <text evidence="2 10">Belongs to the peptidase M3 family.</text>
</comment>
<evidence type="ECO:0000256" key="1">
    <source>
        <dbReference type="ARBA" id="ARBA00004173"/>
    </source>
</evidence>
<feature type="domain" description="Peptidase M3A/M3B catalytic" evidence="11">
    <location>
        <begin position="258"/>
        <end position="619"/>
    </location>
</feature>
<dbReference type="GO" id="GO:0004222">
    <property type="term" value="F:metalloendopeptidase activity"/>
    <property type="evidence" value="ECO:0007669"/>
    <property type="project" value="InterPro"/>
</dbReference>
<keyword evidence="9" id="KW-0496">Mitochondrion</keyword>
<comment type="caution">
    <text evidence="12">The sequence shown here is derived from an EMBL/GenBank/DDBJ whole genome shotgun (WGS) entry which is preliminary data.</text>
</comment>
<dbReference type="Gene3D" id="1.10.1370.10">
    <property type="entry name" value="Neurolysin, domain 3"/>
    <property type="match status" value="1"/>
</dbReference>
<keyword evidence="8 10" id="KW-0482">Metalloprotease</keyword>
<organism evidence="12 13">
    <name type="scientific">Laodelphax striatellus</name>
    <name type="common">Small brown planthopper</name>
    <name type="synonym">Delphax striatella</name>
    <dbReference type="NCBI Taxonomy" id="195883"/>
    <lineage>
        <taxon>Eukaryota</taxon>
        <taxon>Metazoa</taxon>
        <taxon>Ecdysozoa</taxon>
        <taxon>Arthropoda</taxon>
        <taxon>Hexapoda</taxon>
        <taxon>Insecta</taxon>
        <taxon>Pterygota</taxon>
        <taxon>Neoptera</taxon>
        <taxon>Paraneoptera</taxon>
        <taxon>Hemiptera</taxon>
        <taxon>Auchenorrhyncha</taxon>
        <taxon>Fulgoroidea</taxon>
        <taxon>Delphacidae</taxon>
        <taxon>Criomorphinae</taxon>
        <taxon>Laodelphax</taxon>
    </lineage>
</organism>
<dbReference type="STRING" id="195883.A0A482XTZ4"/>
<keyword evidence="5 10" id="KW-0378">Hydrolase</keyword>
<dbReference type="OrthoDB" id="17530at2759"/>
<evidence type="ECO:0000313" key="12">
    <source>
        <dbReference type="EMBL" id="RZF48341.1"/>
    </source>
</evidence>
<comment type="subcellular location">
    <subcellularLocation>
        <location evidence="1">Mitochondrion</location>
    </subcellularLocation>
</comment>
<keyword evidence="3 10" id="KW-0645">Protease</keyword>
<dbReference type="InterPro" id="IPR045090">
    <property type="entry name" value="Pept_M3A_M3B"/>
</dbReference>
<dbReference type="CDD" id="cd06457">
    <property type="entry name" value="M3A_MIP"/>
    <property type="match status" value="1"/>
</dbReference>
<dbReference type="GO" id="GO:0006627">
    <property type="term" value="P:protein processing involved in protein targeting to mitochondrion"/>
    <property type="evidence" value="ECO:0007669"/>
    <property type="project" value="TreeGrafter"/>
</dbReference>
<keyword evidence="13" id="KW-1185">Reference proteome</keyword>
<keyword evidence="4 10" id="KW-0479">Metal-binding</keyword>
<accession>A0A482XTZ4</accession>
<evidence type="ECO:0000256" key="4">
    <source>
        <dbReference type="ARBA" id="ARBA00022723"/>
    </source>
</evidence>
<gene>
    <name evidence="12" type="ORF">LSTR_LSTR010304</name>
</gene>
<evidence type="ECO:0000256" key="3">
    <source>
        <dbReference type="ARBA" id="ARBA00022670"/>
    </source>
</evidence>
<sequence length="619" mass="70431">MILPNSLQCLSKHSHTVLASSVKFSKLIKNLSLEGRSWVSTSALATTFNSKPERKLKFGFSKNETGLFEIPELQSPDGFHLLKNNVLYTANELVEESHSPNRSRKIVEIFDELSDTLCKVADLAEFIRIAHPDPKFAKAARDTCIVVSGIVEKMNTNKNLYLSLKQVVENGDKFPTTEIDDHVNKLFLEDFEQCGIHLEEEKRKLVVALNDCILQKGQEFMAAAVQPRVAPSEIIPKNIQHFFYVEGDKTIISGLCSELPNEVAREAAFKIFLYPVAEQEELLTEILEARYKLAQLCGFQSYAHRALKLSLAETPENVRDFLNLLSKELRPRAENEFNVMMKMKEVENDFTPLRPWDIPYFAKKGKKNLLKVESGEFSPYFSLGACMEGLNFLFTKLYGVHFENEPVKSGECWAPDIHKLAVVHESGEVLGHIYCDFFERDNKPNQDCHFTIRGGKQLADGTYQNPVVVLMLNLVPPRWSGPSLLTPGNVENLFHEMGHAMHSMFARTQYQHVTGTRCSTDFAEVPSVLMEFFASDPRVLRSFAKHFMTQEPMPDDMLNRLCASKRMFAASEMQLQVFYSVLDQTYHGEFPLKGSTTEILAETQKQHYCVPYVPNTAWQ</sequence>
<dbReference type="PANTHER" id="PTHR11804">
    <property type="entry name" value="PROTEASE M3 THIMET OLIGOPEPTIDASE-RELATED"/>
    <property type="match status" value="1"/>
</dbReference>
<protein>
    <recommendedName>
        <fullName evidence="11">Peptidase M3A/M3B catalytic domain-containing protein</fullName>
    </recommendedName>
</protein>
<dbReference type="InParanoid" id="A0A482XTZ4"/>
<name>A0A482XTZ4_LAOST</name>
<evidence type="ECO:0000256" key="8">
    <source>
        <dbReference type="ARBA" id="ARBA00023049"/>
    </source>
</evidence>
<dbReference type="GO" id="GO:0005739">
    <property type="term" value="C:mitochondrion"/>
    <property type="evidence" value="ECO:0007669"/>
    <property type="project" value="UniProtKB-SubCell"/>
</dbReference>
<dbReference type="InterPro" id="IPR024079">
    <property type="entry name" value="MetalloPept_cat_dom_sf"/>
</dbReference>
<dbReference type="Pfam" id="PF01432">
    <property type="entry name" value="Peptidase_M3"/>
    <property type="match status" value="1"/>
</dbReference>
<dbReference type="FunCoup" id="A0A482XTZ4">
    <property type="interactions" value="1371"/>
</dbReference>
<dbReference type="InterPro" id="IPR024077">
    <property type="entry name" value="Neurolysin/TOP_dom2"/>
</dbReference>
<dbReference type="SMR" id="A0A482XTZ4"/>
<dbReference type="PANTHER" id="PTHR11804:SF79">
    <property type="entry name" value="MITOCHONDRIAL INTERMEDIATE PEPTIDASE"/>
    <property type="match status" value="1"/>
</dbReference>
<evidence type="ECO:0000256" key="10">
    <source>
        <dbReference type="RuleBase" id="RU003435"/>
    </source>
</evidence>
<dbReference type="Proteomes" id="UP000291343">
    <property type="component" value="Unassembled WGS sequence"/>
</dbReference>
<dbReference type="Gene3D" id="3.40.390.10">
    <property type="entry name" value="Collagenase (Catalytic Domain)"/>
    <property type="match status" value="1"/>
</dbReference>
<evidence type="ECO:0000256" key="9">
    <source>
        <dbReference type="ARBA" id="ARBA00023128"/>
    </source>
</evidence>
<evidence type="ECO:0000259" key="11">
    <source>
        <dbReference type="Pfam" id="PF01432"/>
    </source>
</evidence>